<dbReference type="InterPro" id="IPR011115">
    <property type="entry name" value="SecA_DEAD"/>
</dbReference>
<evidence type="ECO:0000256" key="2">
    <source>
        <dbReference type="ARBA" id="ARBA00023010"/>
    </source>
</evidence>
<dbReference type="PANTHER" id="PTHR30612">
    <property type="entry name" value="SECA INNER MEMBRANE COMPONENT OF SEC PROTEIN SECRETION SYSTEM"/>
    <property type="match status" value="1"/>
</dbReference>
<dbReference type="InterPro" id="IPR027417">
    <property type="entry name" value="P-loop_NTPase"/>
</dbReference>
<keyword evidence="1" id="KW-0653">Protein transport</keyword>
<dbReference type="Gene3D" id="3.40.50.300">
    <property type="entry name" value="P-loop containing nucleotide triphosphate hydrolases"/>
    <property type="match status" value="3"/>
</dbReference>
<dbReference type="Gene3D" id="3.90.70.80">
    <property type="match status" value="1"/>
</dbReference>
<keyword evidence="6" id="KW-1185">Reference proteome</keyword>
<dbReference type="Proteomes" id="UP001152622">
    <property type="component" value="Chromosome 14"/>
</dbReference>
<dbReference type="PROSITE" id="PS51196">
    <property type="entry name" value="SECA_MOTOR_DEAD"/>
    <property type="match status" value="1"/>
</dbReference>
<dbReference type="GO" id="GO:0006886">
    <property type="term" value="P:intracellular protein transport"/>
    <property type="evidence" value="ECO:0007669"/>
    <property type="project" value="InterPro"/>
</dbReference>
<dbReference type="GO" id="GO:0005524">
    <property type="term" value="F:ATP binding"/>
    <property type="evidence" value="ECO:0007669"/>
    <property type="project" value="UniProtKB-KW"/>
</dbReference>
<dbReference type="OrthoDB" id="27934at2759"/>
<gene>
    <name evidence="5" type="ORF">SKAU_G00319930</name>
</gene>
<dbReference type="GO" id="GO:0016020">
    <property type="term" value="C:membrane"/>
    <property type="evidence" value="ECO:0007669"/>
    <property type="project" value="InterPro"/>
</dbReference>
<comment type="caution">
    <text evidence="5">The sequence shown here is derived from an EMBL/GenBank/DDBJ whole genome shotgun (WGS) entry which is preliminary data.</text>
</comment>
<dbReference type="SUPFAM" id="SSF52540">
    <property type="entry name" value="P-loop containing nucleoside triphosphate hydrolases"/>
    <property type="match status" value="1"/>
</dbReference>
<dbReference type="InterPro" id="IPR014018">
    <property type="entry name" value="SecA_motor_DEAD"/>
</dbReference>
<dbReference type="PANTHER" id="PTHR30612:SF0">
    <property type="entry name" value="CHLOROPLAST PROTEIN-TRANSPORTING ATPASE"/>
    <property type="match status" value="1"/>
</dbReference>
<dbReference type="GO" id="GO:0017038">
    <property type="term" value="P:protein import"/>
    <property type="evidence" value="ECO:0007669"/>
    <property type="project" value="InterPro"/>
</dbReference>
<feature type="domain" description="SecA family profile" evidence="4">
    <location>
        <begin position="1"/>
        <end position="391"/>
    </location>
</feature>
<evidence type="ECO:0000313" key="6">
    <source>
        <dbReference type="Proteomes" id="UP001152622"/>
    </source>
</evidence>
<reference evidence="5" key="1">
    <citation type="journal article" date="2023" name="Science">
        <title>Genome structures resolve the early diversification of teleost fishes.</title>
        <authorList>
            <person name="Parey E."/>
            <person name="Louis A."/>
            <person name="Montfort J."/>
            <person name="Bouchez O."/>
            <person name="Roques C."/>
            <person name="Iampietro C."/>
            <person name="Lluch J."/>
            <person name="Castinel A."/>
            <person name="Donnadieu C."/>
            <person name="Desvignes T."/>
            <person name="Floi Bucao C."/>
            <person name="Jouanno E."/>
            <person name="Wen M."/>
            <person name="Mejri S."/>
            <person name="Dirks R."/>
            <person name="Jansen H."/>
            <person name="Henkel C."/>
            <person name="Chen W.J."/>
            <person name="Zahm M."/>
            <person name="Cabau C."/>
            <person name="Klopp C."/>
            <person name="Thompson A.W."/>
            <person name="Robinson-Rechavi M."/>
            <person name="Braasch I."/>
            <person name="Lecointre G."/>
            <person name="Bobe J."/>
            <person name="Postlethwait J.H."/>
            <person name="Berthelot C."/>
            <person name="Roest Crollius H."/>
            <person name="Guiguen Y."/>
        </authorList>
    </citation>
    <scope>NUCLEOTIDE SEQUENCE</scope>
    <source>
        <strain evidence="5">WJC10195</strain>
    </source>
</reference>
<dbReference type="Pfam" id="PF07517">
    <property type="entry name" value="SecA_DEAD"/>
    <property type="match status" value="1"/>
</dbReference>
<evidence type="ECO:0000259" key="4">
    <source>
        <dbReference type="PROSITE" id="PS51196"/>
    </source>
</evidence>
<feature type="compositionally biased region" description="Basic and acidic residues" evidence="3">
    <location>
        <begin position="1055"/>
        <end position="1064"/>
    </location>
</feature>
<protein>
    <recommendedName>
        <fullName evidence="4">SecA family profile domain-containing protein</fullName>
    </recommendedName>
</protein>
<evidence type="ECO:0000313" key="5">
    <source>
        <dbReference type="EMBL" id="KAJ8342065.1"/>
    </source>
</evidence>
<feature type="region of interest" description="Disordered" evidence="3">
    <location>
        <begin position="1037"/>
        <end position="1070"/>
    </location>
</feature>
<keyword evidence="1" id="KW-0813">Transport</keyword>
<dbReference type="InterPro" id="IPR000185">
    <property type="entry name" value="SecA"/>
</dbReference>
<dbReference type="GO" id="GO:0006605">
    <property type="term" value="P:protein targeting"/>
    <property type="evidence" value="ECO:0007669"/>
    <property type="project" value="InterPro"/>
</dbReference>
<accession>A0A9Q1ENG3</accession>
<evidence type="ECO:0000256" key="3">
    <source>
        <dbReference type="SAM" id="MobiDB-lite"/>
    </source>
</evidence>
<evidence type="ECO:0000256" key="1">
    <source>
        <dbReference type="ARBA" id="ARBA00022927"/>
    </source>
</evidence>
<name>A0A9Q1ENG3_SYNKA</name>
<proteinExistence type="predicted"/>
<organism evidence="5 6">
    <name type="scientific">Synaphobranchus kaupii</name>
    <name type="common">Kaup's arrowtooth eel</name>
    <dbReference type="NCBI Taxonomy" id="118154"/>
    <lineage>
        <taxon>Eukaryota</taxon>
        <taxon>Metazoa</taxon>
        <taxon>Chordata</taxon>
        <taxon>Craniata</taxon>
        <taxon>Vertebrata</taxon>
        <taxon>Euteleostomi</taxon>
        <taxon>Actinopterygii</taxon>
        <taxon>Neopterygii</taxon>
        <taxon>Teleostei</taxon>
        <taxon>Anguilliformes</taxon>
        <taxon>Synaphobranchidae</taxon>
        <taxon>Synaphobranchus</taxon>
    </lineage>
</organism>
<keyword evidence="2" id="KW-0811">Translocation</keyword>
<dbReference type="EMBL" id="JAINUF010000014">
    <property type="protein sequence ID" value="KAJ8342065.1"/>
    <property type="molecule type" value="Genomic_DNA"/>
</dbReference>
<sequence>MDDDHIQEILTQLCKAVFQSKGWWPSRSQMMCWCAIVLSEKSQSPKLVGFEEDPCVTAMVAAMQICTGSKLDIVLSSGALSVQETKEWTVFYKHLGISINTNGKKTNDSYSDVFEADIVYGAIEDFVTDYFQYSLEVMEGGHPQLIRGFIIEKGCLSAGQNLNFSRLKDNEALGFVAEELQSLMMDTNTNKTKDTDRKICYQKDIIYGTVETYAADHLRQTFEMKDVRPDRRYECIIIDEVDLLLLDQGIQVTYLSSPMASMQHLNIILTMIWGHVYQTGRAALVICETINKVNDLYEELKDSIPGRGTNIKVTKEVNENGGLFVILTFLSDNERVERQAFGRTARKGNPGSAQIIMSIDHLQECYRTVHSMEEAKNMRDSLAVEKIQDMQNDIDEMKLREDLFSEYCKTLREIYKSTEEDEQKAIVAIMNEFWGIWLLTKTEEIDQLKRKELQKSLRADLAWAKKQTESQNSPSSSIYHYVKFGNIAMKDKKWDVSARLFHKAFQQDASWAAIALYNHSYCIIKQQSGDYLTKAKDDLKKAQDSLKYFSEECMAGLSFIKMSLPKSAKGKTSSLEKQFTTKCNMLSYLNKNMSDAIKKLDEIKGKGRDALAKKAPVFTLVSDSEEELQMETFNLYDRGLKYIFTVEEEPRFPWEALVVFLLGVLQIVGGALLTAFTFGTMAQVGMGLIAEGISDCITGIESMITGEFSWESWAIDKAISIGVSLIGFGIGKLVSKGFKAAKTLAKGFSKSLKTMPKFFASQAKEGFSVAMKTNMKNAVKVAAKKMVEETVAYGIERAENEIINKILEEIEKAVKNGILNEVKTNMGKDPLHALTDSIILSHIDNKLEFNDLLKNITMKSQLLTIFTELSEGALAPYSADLGWQNQLSSSITNVIDVVKEDAGGKMKAILTAIQVTHMAVLAADAVSSVLTLADKFFDGLCKGLEDFRKKKGLSQKVKASDLSAAENKMLNDFKQEISNSISTLLAKALVQLFHQKFSSHIVSIAQGKLNDAIGNYVSSGLNTEKTEEKLTAAQESTYNAHMPGDKQAGGSGEQSKSHAEKVKNSEMTGSSVDISVLSEATGTKVVILTEDKNGKLTKMQEMNPSTEDASQTVTLIYRPKSDEHPDGHYDVLVNNKTVSVEKGDVYNAMAHGMSPDSSKEDIASAADDLRAKEAEALEEKPAHWEAFLQHEEWIEELIIGTWFISEGATSSQMITSQDKIKNVMKQESEKSIHNKEMLKARCTADERLYKKRFHLPSLLSLTCLHLIGCDMECLKMADVQLVLPVI</sequence>